<name>A0ACB7YLE2_9ERIC</name>
<accession>A0ACB7YLE2</accession>
<comment type="caution">
    <text evidence="1">The sequence shown here is derived from an EMBL/GenBank/DDBJ whole genome shotgun (WGS) entry which is preliminary data.</text>
</comment>
<gene>
    <name evidence="1" type="ORF">Vadar_011222</name>
</gene>
<proteinExistence type="predicted"/>
<dbReference type="EMBL" id="CM037161">
    <property type="protein sequence ID" value="KAH7854191.1"/>
    <property type="molecule type" value="Genomic_DNA"/>
</dbReference>
<evidence type="ECO:0000313" key="1">
    <source>
        <dbReference type="EMBL" id="KAH7854191.1"/>
    </source>
</evidence>
<organism evidence="1 2">
    <name type="scientific">Vaccinium darrowii</name>
    <dbReference type="NCBI Taxonomy" id="229202"/>
    <lineage>
        <taxon>Eukaryota</taxon>
        <taxon>Viridiplantae</taxon>
        <taxon>Streptophyta</taxon>
        <taxon>Embryophyta</taxon>
        <taxon>Tracheophyta</taxon>
        <taxon>Spermatophyta</taxon>
        <taxon>Magnoliopsida</taxon>
        <taxon>eudicotyledons</taxon>
        <taxon>Gunneridae</taxon>
        <taxon>Pentapetalae</taxon>
        <taxon>asterids</taxon>
        <taxon>Ericales</taxon>
        <taxon>Ericaceae</taxon>
        <taxon>Vaccinioideae</taxon>
        <taxon>Vaccinieae</taxon>
        <taxon>Vaccinium</taxon>
    </lineage>
</organism>
<sequence>MSNGYQQSLSEFSISSGGSLVSSSGVRGMTSQMIPTPGFNSSNTQSFMNLESSNDTCAFSTIGSSTISPPLPQKQHIGGQNSRILHNLGSHIGGGEKLDLLMSPYMHPLQDSHLPKFLTYKALLRV</sequence>
<protein>
    <submittedName>
        <fullName evidence="1">Uncharacterized protein</fullName>
    </submittedName>
</protein>
<reference evidence="1 2" key="1">
    <citation type="journal article" date="2021" name="Hortic Res">
        <title>High-quality reference genome and annotation aids understanding of berry development for evergreen blueberry (Vaccinium darrowii).</title>
        <authorList>
            <person name="Yu J."/>
            <person name="Hulse-Kemp A.M."/>
            <person name="Babiker E."/>
            <person name="Staton M."/>
        </authorList>
    </citation>
    <scope>NUCLEOTIDE SEQUENCE [LARGE SCALE GENOMIC DNA]</scope>
    <source>
        <strain evidence="2">cv. NJ 8807/NJ 8810</strain>
        <tissue evidence="1">Young leaf</tissue>
    </source>
</reference>
<evidence type="ECO:0000313" key="2">
    <source>
        <dbReference type="Proteomes" id="UP000828048"/>
    </source>
</evidence>
<dbReference type="Proteomes" id="UP000828048">
    <property type="component" value="Chromosome 11"/>
</dbReference>
<keyword evidence="2" id="KW-1185">Reference proteome</keyword>